<evidence type="ECO:0000256" key="2">
    <source>
        <dbReference type="ARBA" id="ARBA00022695"/>
    </source>
</evidence>
<proteinExistence type="predicted"/>
<keyword evidence="9" id="KW-1185">Reference proteome</keyword>
<dbReference type="PANTHER" id="PTHR34072:SF52">
    <property type="entry name" value="RIBONUCLEASE H"/>
    <property type="match status" value="1"/>
</dbReference>
<sequence length="472" mass="54129">MCCDDAYLVMPHDSTLAGCDKLVSEPLVIEKIPLANDKVLLERTKKSSKSIKGFPPQRHVGFRIDIVPRAMPVVKISISTSTIRNARVVKTTSRVARQGIYSAKSLSVGSTYVVHEEEGQFISSFIDLMNRVCKPYLDEFVIVIIDDILIYSKSKEEHETLKDNLCNAPILSLPDGSEDFVVYYDALNQGFGCVLMQRGKVIAYASRQLKIHEKNYTIHDLELGAVDFALKTWRHYLYGTKSIIYTDHKSLQHIFDQKELNMCQRRWIELFSDYDCEIHYHPRKANVVADALSEASKVENLIAEMLRGMDQQMEKKEDGADKTYYDLGDMHWWPCVKKDIATYVSDCLTYSKAAKDRQKRYADNRRKSIEFEVGDQVSLEVSPWKGVVHFGKKGKLAPSVHDTFHVSNLKKCLAGANLHVPLEEIKVDKTLRFVEEPVVIMDGEIKKMKRSRIPIVKVRWNSKRGPEFTWEQ</sequence>
<accession>A0ABQ5EIN0</accession>
<dbReference type="SUPFAM" id="SSF56672">
    <property type="entry name" value="DNA/RNA polymerases"/>
    <property type="match status" value="1"/>
</dbReference>
<gene>
    <name evidence="8" type="ORF">Tco_0976524</name>
</gene>
<keyword evidence="4" id="KW-0255">Endonuclease</keyword>
<evidence type="ECO:0000256" key="5">
    <source>
        <dbReference type="ARBA" id="ARBA00022801"/>
    </source>
</evidence>
<protein>
    <submittedName>
        <fullName evidence="8">Reverse transcriptase domain-containing protein</fullName>
    </submittedName>
</protein>
<evidence type="ECO:0000256" key="6">
    <source>
        <dbReference type="ARBA" id="ARBA00022918"/>
    </source>
</evidence>
<organism evidence="8 9">
    <name type="scientific">Tanacetum coccineum</name>
    <dbReference type="NCBI Taxonomy" id="301880"/>
    <lineage>
        <taxon>Eukaryota</taxon>
        <taxon>Viridiplantae</taxon>
        <taxon>Streptophyta</taxon>
        <taxon>Embryophyta</taxon>
        <taxon>Tracheophyta</taxon>
        <taxon>Spermatophyta</taxon>
        <taxon>Magnoliopsida</taxon>
        <taxon>eudicotyledons</taxon>
        <taxon>Gunneridae</taxon>
        <taxon>Pentapetalae</taxon>
        <taxon>asterids</taxon>
        <taxon>campanulids</taxon>
        <taxon>Asterales</taxon>
        <taxon>Asteraceae</taxon>
        <taxon>Asteroideae</taxon>
        <taxon>Anthemideae</taxon>
        <taxon>Anthemidinae</taxon>
        <taxon>Tanacetum</taxon>
    </lineage>
</organism>
<evidence type="ECO:0000256" key="3">
    <source>
        <dbReference type="ARBA" id="ARBA00022722"/>
    </source>
</evidence>
<feature type="domain" description="Reverse transcriptase RNase H-like" evidence="7">
    <location>
        <begin position="177"/>
        <end position="274"/>
    </location>
</feature>
<keyword evidence="1" id="KW-0808">Transferase</keyword>
<dbReference type="InterPro" id="IPR041373">
    <property type="entry name" value="RT_RNaseH"/>
</dbReference>
<evidence type="ECO:0000256" key="4">
    <source>
        <dbReference type="ARBA" id="ARBA00022759"/>
    </source>
</evidence>
<reference evidence="8" key="2">
    <citation type="submission" date="2022-01" db="EMBL/GenBank/DDBJ databases">
        <authorList>
            <person name="Yamashiro T."/>
            <person name="Shiraishi A."/>
            <person name="Satake H."/>
            <person name="Nakayama K."/>
        </authorList>
    </citation>
    <scope>NUCLEOTIDE SEQUENCE</scope>
</reference>
<dbReference type="CDD" id="cd09274">
    <property type="entry name" value="RNase_HI_RT_Ty3"/>
    <property type="match status" value="1"/>
</dbReference>
<reference evidence="8" key="1">
    <citation type="journal article" date="2022" name="Int. J. Mol. Sci.">
        <title>Draft Genome of Tanacetum Coccineum: Genomic Comparison of Closely Related Tanacetum-Family Plants.</title>
        <authorList>
            <person name="Yamashiro T."/>
            <person name="Shiraishi A."/>
            <person name="Nakayama K."/>
            <person name="Satake H."/>
        </authorList>
    </citation>
    <scope>NUCLEOTIDE SEQUENCE</scope>
</reference>
<name>A0ABQ5EIN0_9ASTR</name>
<evidence type="ECO:0000313" key="8">
    <source>
        <dbReference type="EMBL" id="GJT50367.1"/>
    </source>
</evidence>
<dbReference type="Gene3D" id="3.30.70.270">
    <property type="match status" value="1"/>
</dbReference>
<keyword evidence="3" id="KW-0540">Nuclease</keyword>
<dbReference type="InterPro" id="IPR043128">
    <property type="entry name" value="Rev_trsase/Diguanyl_cyclase"/>
</dbReference>
<keyword evidence="2" id="KW-0548">Nucleotidyltransferase</keyword>
<dbReference type="Pfam" id="PF17917">
    <property type="entry name" value="RT_RNaseH"/>
    <property type="match status" value="1"/>
</dbReference>
<dbReference type="EMBL" id="BQNB010016314">
    <property type="protein sequence ID" value="GJT50367.1"/>
    <property type="molecule type" value="Genomic_DNA"/>
</dbReference>
<keyword evidence="6 8" id="KW-0695">RNA-directed DNA polymerase</keyword>
<dbReference type="PANTHER" id="PTHR34072">
    <property type="entry name" value="ENZYMATIC POLYPROTEIN-RELATED"/>
    <property type="match status" value="1"/>
</dbReference>
<keyword evidence="5" id="KW-0378">Hydrolase</keyword>
<comment type="caution">
    <text evidence="8">The sequence shown here is derived from an EMBL/GenBank/DDBJ whole genome shotgun (WGS) entry which is preliminary data.</text>
</comment>
<evidence type="ECO:0000256" key="1">
    <source>
        <dbReference type="ARBA" id="ARBA00022679"/>
    </source>
</evidence>
<dbReference type="Proteomes" id="UP001151760">
    <property type="component" value="Unassembled WGS sequence"/>
</dbReference>
<evidence type="ECO:0000313" key="9">
    <source>
        <dbReference type="Proteomes" id="UP001151760"/>
    </source>
</evidence>
<evidence type="ECO:0000259" key="7">
    <source>
        <dbReference type="Pfam" id="PF17917"/>
    </source>
</evidence>
<dbReference type="InterPro" id="IPR043502">
    <property type="entry name" value="DNA/RNA_pol_sf"/>
</dbReference>
<dbReference type="GO" id="GO:0003964">
    <property type="term" value="F:RNA-directed DNA polymerase activity"/>
    <property type="evidence" value="ECO:0007669"/>
    <property type="project" value="UniProtKB-KW"/>
</dbReference>